<dbReference type="PANTHER" id="PTHR11712">
    <property type="entry name" value="POLYKETIDE SYNTHASE-RELATED"/>
    <property type="match status" value="1"/>
</dbReference>
<dbReference type="PROSITE" id="PS52004">
    <property type="entry name" value="KS3_2"/>
    <property type="match status" value="1"/>
</dbReference>
<evidence type="ECO:0000256" key="6">
    <source>
        <dbReference type="ARBA" id="ARBA00023160"/>
    </source>
</evidence>
<dbReference type="SUPFAM" id="SSF53901">
    <property type="entry name" value="Thiolase-like"/>
    <property type="match status" value="2"/>
</dbReference>
<evidence type="ECO:0000256" key="1">
    <source>
        <dbReference type="ARBA" id="ARBA00008467"/>
    </source>
</evidence>
<gene>
    <name evidence="9" type="ORF">METZ01_LOCUS63305</name>
</gene>
<dbReference type="GO" id="GO:0006633">
    <property type="term" value="P:fatty acid biosynthetic process"/>
    <property type="evidence" value="ECO:0007669"/>
    <property type="project" value="UniProtKB-KW"/>
</dbReference>
<evidence type="ECO:0000256" key="3">
    <source>
        <dbReference type="ARBA" id="ARBA00022679"/>
    </source>
</evidence>
<dbReference type="PANTHER" id="PTHR11712:SF336">
    <property type="entry name" value="3-OXOACYL-[ACYL-CARRIER-PROTEIN] SYNTHASE, MITOCHONDRIAL"/>
    <property type="match status" value="1"/>
</dbReference>
<evidence type="ECO:0000259" key="8">
    <source>
        <dbReference type="PROSITE" id="PS52004"/>
    </source>
</evidence>
<dbReference type="NCBIfam" id="TIGR03150">
    <property type="entry name" value="fabF"/>
    <property type="match status" value="1"/>
</dbReference>
<evidence type="ECO:0000256" key="4">
    <source>
        <dbReference type="ARBA" id="ARBA00022832"/>
    </source>
</evidence>
<dbReference type="Pfam" id="PF00109">
    <property type="entry name" value="ketoacyl-synt"/>
    <property type="match status" value="1"/>
</dbReference>
<dbReference type="SMART" id="SM00825">
    <property type="entry name" value="PKS_KS"/>
    <property type="match status" value="1"/>
</dbReference>
<proteinExistence type="inferred from homology"/>
<evidence type="ECO:0000256" key="2">
    <source>
        <dbReference type="ARBA" id="ARBA00022516"/>
    </source>
</evidence>
<keyword evidence="2" id="KW-0444">Lipid biosynthesis</keyword>
<name>A0A381T4F3_9ZZZZ</name>
<dbReference type="FunFam" id="3.40.47.10:FF:000018">
    <property type="entry name" value="3-oxoacyl-[acyl-carrier-protein] synthase 2"/>
    <property type="match status" value="1"/>
</dbReference>
<evidence type="ECO:0000313" key="9">
    <source>
        <dbReference type="EMBL" id="SVA10451.1"/>
    </source>
</evidence>
<keyword evidence="3" id="KW-0808">Transferase</keyword>
<dbReference type="GO" id="GO:0004315">
    <property type="term" value="F:3-oxoacyl-[acyl-carrier-protein] synthase activity"/>
    <property type="evidence" value="ECO:0007669"/>
    <property type="project" value="TreeGrafter"/>
</dbReference>
<keyword evidence="4" id="KW-0276">Fatty acid metabolism</keyword>
<sequence>MPKSRVFVTGLGIISPLGLNVSDTWNSAKAGKSGVNTITSFDPSDFETKIAGEIKNFDPLEYLDKKEVRRTDRFVQLAVGSTNQALKQASLDLSTLVAAETSVVIGSGIGGIQTLSQQYAVLSEKGPGRVSPFLIPMMLADMASAHVSMITGALGTNFCTISSCSSSADAIGLAAKLIRNDESQVVIAGGSEAPICPIAVAGFGNMRALSRNNTEPQKASRPFDENRDGFIMSEGSAVLILESLTNVIKRGVKPLAELIGYASTSDAYHITEPAPSGKNAARAVQMALADAGIDESQLDYINAHGTSTPLNDLRETIALKMALGNSAHHIPISSTKSMTGHLLGASGALEAAISIMAMINSVVPPTINLENPDPDCDLNYTPNMSISKPIRTIMSNSFGFGGHNSVLIFNQPKNL</sequence>
<evidence type="ECO:0000256" key="5">
    <source>
        <dbReference type="ARBA" id="ARBA00023098"/>
    </source>
</evidence>
<keyword evidence="5" id="KW-0443">Lipid metabolism</keyword>
<accession>A0A381T4F3</accession>
<dbReference type="NCBIfam" id="NF005589">
    <property type="entry name" value="PRK07314.1"/>
    <property type="match status" value="1"/>
</dbReference>
<comment type="similarity">
    <text evidence="1">Belongs to the thiolase-like superfamily. Beta-ketoacyl-ACP synthases family.</text>
</comment>
<dbReference type="PIRSF" id="PIRSF000447">
    <property type="entry name" value="KAS_II"/>
    <property type="match status" value="1"/>
</dbReference>
<dbReference type="Gene3D" id="3.40.47.10">
    <property type="match status" value="1"/>
</dbReference>
<dbReference type="FunFam" id="3.40.47.10:FF:000029">
    <property type="entry name" value="3-oxoacyl-[acyl-carrier-protein] synthase 1"/>
    <property type="match status" value="1"/>
</dbReference>
<dbReference type="InterPro" id="IPR014031">
    <property type="entry name" value="Ketoacyl_synth_C"/>
</dbReference>
<dbReference type="CDD" id="cd00834">
    <property type="entry name" value="KAS_I_II"/>
    <property type="match status" value="1"/>
</dbReference>
<dbReference type="InterPro" id="IPR020841">
    <property type="entry name" value="PKS_Beta-ketoAc_synthase_dom"/>
</dbReference>
<dbReference type="Pfam" id="PF02801">
    <property type="entry name" value="Ketoacyl-synt_C"/>
    <property type="match status" value="1"/>
</dbReference>
<dbReference type="InterPro" id="IPR014030">
    <property type="entry name" value="Ketoacyl_synth_N"/>
</dbReference>
<dbReference type="InterPro" id="IPR016039">
    <property type="entry name" value="Thiolase-like"/>
</dbReference>
<feature type="domain" description="Ketosynthase family 3 (KS3)" evidence="8">
    <location>
        <begin position="3"/>
        <end position="411"/>
    </location>
</feature>
<protein>
    <recommendedName>
        <fullName evidence="8">Ketosynthase family 3 (KS3) domain-containing protein</fullName>
    </recommendedName>
</protein>
<dbReference type="AlphaFoldDB" id="A0A381T4F3"/>
<keyword evidence="6" id="KW-0275">Fatty acid biosynthesis</keyword>
<dbReference type="EMBL" id="UINC01003932">
    <property type="protein sequence ID" value="SVA10451.1"/>
    <property type="molecule type" value="Genomic_DNA"/>
</dbReference>
<evidence type="ECO:0000256" key="7">
    <source>
        <dbReference type="ARBA" id="ARBA00023315"/>
    </source>
</evidence>
<dbReference type="GO" id="GO:0005829">
    <property type="term" value="C:cytosol"/>
    <property type="evidence" value="ECO:0007669"/>
    <property type="project" value="TreeGrafter"/>
</dbReference>
<reference evidence="9" key="1">
    <citation type="submission" date="2018-05" db="EMBL/GenBank/DDBJ databases">
        <authorList>
            <person name="Lanie J.A."/>
            <person name="Ng W.-L."/>
            <person name="Kazmierczak K.M."/>
            <person name="Andrzejewski T.M."/>
            <person name="Davidsen T.M."/>
            <person name="Wayne K.J."/>
            <person name="Tettelin H."/>
            <person name="Glass J.I."/>
            <person name="Rusch D."/>
            <person name="Podicherti R."/>
            <person name="Tsui H.-C.T."/>
            <person name="Winkler M.E."/>
        </authorList>
    </citation>
    <scope>NUCLEOTIDE SEQUENCE</scope>
</reference>
<keyword evidence="7" id="KW-0012">Acyltransferase</keyword>
<organism evidence="9">
    <name type="scientific">marine metagenome</name>
    <dbReference type="NCBI Taxonomy" id="408172"/>
    <lineage>
        <taxon>unclassified sequences</taxon>
        <taxon>metagenomes</taxon>
        <taxon>ecological metagenomes</taxon>
    </lineage>
</organism>
<dbReference type="InterPro" id="IPR000794">
    <property type="entry name" value="Beta-ketoacyl_synthase"/>
</dbReference>
<dbReference type="InterPro" id="IPR017568">
    <property type="entry name" value="3-oxoacyl-ACP_synth-2"/>
</dbReference>